<dbReference type="RefSeq" id="WP_138666226.1">
    <property type="nucleotide sequence ID" value="NZ_VCKY01000031.1"/>
</dbReference>
<comment type="caution">
    <text evidence="1">The sequence shown here is derived from an EMBL/GenBank/DDBJ whole genome shotgun (WGS) entry which is preliminary data.</text>
</comment>
<evidence type="ECO:0000313" key="2">
    <source>
        <dbReference type="Proteomes" id="UP000309128"/>
    </source>
</evidence>
<gene>
    <name evidence="1" type="ORF">ETD86_12090</name>
</gene>
<evidence type="ECO:0000313" key="1">
    <source>
        <dbReference type="EMBL" id="TMR22294.1"/>
    </source>
</evidence>
<accession>A0A5S4FPE4</accession>
<dbReference type="EMBL" id="VCKY01000031">
    <property type="protein sequence ID" value="TMR22294.1"/>
    <property type="molecule type" value="Genomic_DNA"/>
</dbReference>
<name>A0A5S4FPE4_9ACTN</name>
<organism evidence="1 2">
    <name type="scientific">Nonomuraea turkmeniaca</name>
    <dbReference type="NCBI Taxonomy" id="103838"/>
    <lineage>
        <taxon>Bacteria</taxon>
        <taxon>Bacillati</taxon>
        <taxon>Actinomycetota</taxon>
        <taxon>Actinomycetes</taxon>
        <taxon>Streptosporangiales</taxon>
        <taxon>Streptosporangiaceae</taxon>
        <taxon>Nonomuraea</taxon>
    </lineage>
</organism>
<dbReference type="Proteomes" id="UP000309128">
    <property type="component" value="Unassembled WGS sequence"/>
</dbReference>
<reference evidence="1 2" key="1">
    <citation type="submission" date="2019-05" db="EMBL/GenBank/DDBJ databases">
        <title>Draft genome sequence of Nonomuraea turkmeniaca DSM 43926.</title>
        <authorList>
            <person name="Saricaoglu S."/>
            <person name="Isik K."/>
        </authorList>
    </citation>
    <scope>NUCLEOTIDE SEQUENCE [LARGE SCALE GENOMIC DNA]</scope>
    <source>
        <strain evidence="1 2">DSM 43926</strain>
    </source>
</reference>
<proteinExistence type="predicted"/>
<protein>
    <submittedName>
        <fullName evidence="1">Uncharacterized protein</fullName>
    </submittedName>
</protein>
<dbReference type="AlphaFoldDB" id="A0A5S4FPE4"/>
<sequence length="150" mass="16648">MQLRAGEDGAERASLSLAVRRGGRPLIAYRDIRTTASVLLNCRSKECAQADRIPLTGPSEEQLTPPPALALDAAGHARLAVWDMRTRRLLLVTCLESTCSSSAVGEFEHNPDATELTVDARGRPVIAWVDIESEFRKREIWFYTTVVLNR</sequence>
<dbReference type="OrthoDB" id="3503648at2"/>
<keyword evidence="2" id="KW-1185">Reference proteome</keyword>